<evidence type="ECO:0000256" key="1">
    <source>
        <dbReference type="ARBA" id="ARBA00004141"/>
    </source>
</evidence>
<feature type="domain" description="Major facilitator superfamily (MFS) profile" evidence="7">
    <location>
        <begin position="12"/>
        <end position="443"/>
    </location>
</feature>
<dbReference type="PANTHER" id="PTHR48021:SF47">
    <property type="entry name" value="GH17672P"/>
    <property type="match status" value="1"/>
</dbReference>
<evidence type="ECO:0000256" key="4">
    <source>
        <dbReference type="ARBA" id="ARBA00023136"/>
    </source>
</evidence>
<evidence type="ECO:0000313" key="8">
    <source>
        <dbReference type="EnsemblMetazoa" id="XP_050515278.1"/>
    </source>
</evidence>
<reference evidence="8" key="1">
    <citation type="submission" date="2025-05" db="UniProtKB">
        <authorList>
            <consortium name="EnsemblMetazoa"/>
        </authorList>
    </citation>
    <scope>IDENTIFICATION</scope>
</reference>
<evidence type="ECO:0000256" key="5">
    <source>
        <dbReference type="ARBA" id="ARBA00023180"/>
    </source>
</evidence>
<accession>A0ABM5KYK9</accession>
<keyword evidence="9" id="KW-1185">Reference proteome</keyword>
<dbReference type="InterPro" id="IPR020846">
    <property type="entry name" value="MFS_dom"/>
</dbReference>
<dbReference type="SUPFAM" id="SSF103473">
    <property type="entry name" value="MFS general substrate transporter"/>
    <property type="match status" value="1"/>
</dbReference>
<sequence length="482" mass="53709">MESYGHRKVFWSSVSVNLMALITGIGYSWSSPCIPKLNGSVDSDHNPLGRPATLQEISWITSLHALGSLCGPLFTGVVSRKLGKKLTLIIFSIPQVASSIILIFAYNVTHFYISRFLLGIGTGCVFSVIPSYIGEISPTYMRGRTSMLNSVLLTAGQTLVLIIGPFVTIRTIAVMTLLVSIVFLFTCVCYVPESPYFYVMNGKIEEAKKTLSSWGRRESLDKELLEITTICEQSATEQSFKALFSLKILKKCLVISLGLVTLQSLVGNPAIVAYQQTIIDTSKNNYISGDTSVMIISIMQLIGTYLSTGLVDKWGRKQLLFVSYVGLLISLAGLGAYFYFFNLQYNLDSFFWVPFASVLTYIVFYKVGAGPLPWTLSGEIFPPSFKPLLSTLTALVMTTVNFLVTLVFPYMSVYLGMAWSMWIFAAFSVFSLFYIALYLPETKGKSLVEIQRMLLEGRKRNFEFIGEQLISLEEQKLNSFDP</sequence>
<keyword evidence="2 6" id="KW-0812">Transmembrane</keyword>
<dbReference type="PROSITE" id="PS50850">
    <property type="entry name" value="MFS"/>
    <property type="match status" value="1"/>
</dbReference>
<feature type="transmembrane region" description="Helical" evidence="6">
    <location>
        <begin position="172"/>
        <end position="191"/>
    </location>
</feature>
<evidence type="ECO:0000259" key="7">
    <source>
        <dbReference type="PROSITE" id="PS50850"/>
    </source>
</evidence>
<protein>
    <recommendedName>
        <fullName evidence="7">Major facilitator superfamily (MFS) profile domain-containing protein</fullName>
    </recommendedName>
</protein>
<feature type="transmembrane region" description="Helical" evidence="6">
    <location>
        <begin position="86"/>
        <end position="106"/>
    </location>
</feature>
<keyword evidence="5" id="KW-0325">Glycoprotein</keyword>
<feature type="transmembrane region" description="Helical" evidence="6">
    <location>
        <begin position="252"/>
        <end position="274"/>
    </location>
</feature>
<dbReference type="Proteomes" id="UP001652700">
    <property type="component" value="Unplaced"/>
</dbReference>
<name>A0ABM5KYK9_DIAVI</name>
<dbReference type="PANTHER" id="PTHR48021">
    <property type="match status" value="1"/>
</dbReference>
<feature type="transmembrane region" description="Helical" evidence="6">
    <location>
        <begin position="388"/>
        <end position="411"/>
    </location>
</feature>
<dbReference type="InterPro" id="IPR036259">
    <property type="entry name" value="MFS_trans_sf"/>
</dbReference>
<evidence type="ECO:0000256" key="3">
    <source>
        <dbReference type="ARBA" id="ARBA00022989"/>
    </source>
</evidence>
<dbReference type="InterPro" id="IPR005829">
    <property type="entry name" value="Sugar_transporter_CS"/>
</dbReference>
<comment type="subcellular location">
    <subcellularLocation>
        <location evidence="1">Membrane</location>
        <topology evidence="1">Multi-pass membrane protein</topology>
    </subcellularLocation>
</comment>
<dbReference type="PROSITE" id="PS00217">
    <property type="entry name" value="SUGAR_TRANSPORT_2"/>
    <property type="match status" value="1"/>
</dbReference>
<feature type="transmembrane region" description="Helical" evidence="6">
    <location>
        <begin position="319"/>
        <end position="340"/>
    </location>
</feature>
<feature type="transmembrane region" description="Helical" evidence="6">
    <location>
        <begin position="9"/>
        <end position="29"/>
    </location>
</feature>
<feature type="transmembrane region" description="Helical" evidence="6">
    <location>
        <begin position="57"/>
        <end position="79"/>
    </location>
</feature>
<evidence type="ECO:0000256" key="2">
    <source>
        <dbReference type="ARBA" id="ARBA00022692"/>
    </source>
</evidence>
<dbReference type="EnsemblMetazoa" id="XM_050659321.1">
    <property type="protein sequence ID" value="XP_050515278.1"/>
    <property type="gene ID" value="LOC126890414"/>
</dbReference>
<keyword evidence="4 6" id="KW-0472">Membrane</keyword>
<dbReference type="GeneID" id="126890414"/>
<feature type="transmembrane region" description="Helical" evidence="6">
    <location>
        <begin position="112"/>
        <end position="134"/>
    </location>
</feature>
<evidence type="ECO:0000256" key="6">
    <source>
        <dbReference type="SAM" id="Phobius"/>
    </source>
</evidence>
<dbReference type="InterPro" id="IPR050549">
    <property type="entry name" value="MFS_Trehalose_Transporter"/>
</dbReference>
<dbReference type="RefSeq" id="XP_050515278.1">
    <property type="nucleotide sequence ID" value="XM_050659321.1"/>
</dbReference>
<feature type="transmembrane region" description="Helical" evidence="6">
    <location>
        <begin position="352"/>
        <end position="376"/>
    </location>
</feature>
<dbReference type="Gene3D" id="1.20.1250.20">
    <property type="entry name" value="MFS general substrate transporter like domains"/>
    <property type="match status" value="1"/>
</dbReference>
<dbReference type="PRINTS" id="PR00171">
    <property type="entry name" value="SUGRTRNSPORT"/>
</dbReference>
<dbReference type="InterPro" id="IPR005828">
    <property type="entry name" value="MFS_sugar_transport-like"/>
</dbReference>
<feature type="transmembrane region" description="Helical" evidence="6">
    <location>
        <begin position="286"/>
        <end position="307"/>
    </location>
</feature>
<organism evidence="8 9">
    <name type="scientific">Diabrotica virgifera virgifera</name>
    <name type="common">western corn rootworm</name>
    <dbReference type="NCBI Taxonomy" id="50390"/>
    <lineage>
        <taxon>Eukaryota</taxon>
        <taxon>Metazoa</taxon>
        <taxon>Ecdysozoa</taxon>
        <taxon>Arthropoda</taxon>
        <taxon>Hexapoda</taxon>
        <taxon>Insecta</taxon>
        <taxon>Pterygota</taxon>
        <taxon>Neoptera</taxon>
        <taxon>Endopterygota</taxon>
        <taxon>Coleoptera</taxon>
        <taxon>Polyphaga</taxon>
        <taxon>Cucujiformia</taxon>
        <taxon>Chrysomeloidea</taxon>
        <taxon>Chrysomelidae</taxon>
        <taxon>Galerucinae</taxon>
        <taxon>Diabroticina</taxon>
        <taxon>Diabroticites</taxon>
        <taxon>Diabrotica</taxon>
    </lineage>
</organism>
<feature type="transmembrane region" description="Helical" evidence="6">
    <location>
        <begin position="146"/>
        <end position="166"/>
    </location>
</feature>
<proteinExistence type="predicted"/>
<dbReference type="Pfam" id="PF00083">
    <property type="entry name" value="Sugar_tr"/>
    <property type="match status" value="1"/>
</dbReference>
<feature type="transmembrane region" description="Helical" evidence="6">
    <location>
        <begin position="417"/>
        <end position="439"/>
    </location>
</feature>
<evidence type="ECO:0000313" key="9">
    <source>
        <dbReference type="Proteomes" id="UP001652700"/>
    </source>
</evidence>
<keyword evidence="3 6" id="KW-1133">Transmembrane helix</keyword>
<dbReference type="InterPro" id="IPR003663">
    <property type="entry name" value="Sugar/inositol_transpt"/>
</dbReference>